<keyword evidence="3" id="KW-0378">Hydrolase</keyword>
<dbReference type="Pfam" id="PF01926">
    <property type="entry name" value="MMR_HSR1"/>
    <property type="match status" value="1"/>
</dbReference>
<dbReference type="PANTHER" id="PTHR45709">
    <property type="entry name" value="LARGE SUBUNIT GTPASE 1 HOMOLOG-RELATED"/>
    <property type="match status" value="1"/>
</dbReference>
<dbReference type="EMBL" id="GDID01005844">
    <property type="protein sequence ID" value="JAP90762.1"/>
    <property type="molecule type" value="Transcribed_RNA"/>
</dbReference>
<feature type="compositionally biased region" description="Polar residues" evidence="5">
    <location>
        <begin position="290"/>
        <end position="319"/>
    </location>
</feature>
<dbReference type="InterPro" id="IPR043358">
    <property type="entry name" value="GNL1-like"/>
</dbReference>
<evidence type="ECO:0000256" key="2">
    <source>
        <dbReference type="ARBA" id="ARBA00022741"/>
    </source>
</evidence>
<keyword evidence="2" id="KW-0547">Nucleotide-binding</keyword>
<accession>A0A146K1K0</accession>
<dbReference type="GO" id="GO:0005525">
    <property type="term" value="F:GTP binding"/>
    <property type="evidence" value="ECO:0007669"/>
    <property type="project" value="UniProtKB-KW"/>
</dbReference>
<evidence type="ECO:0000256" key="1">
    <source>
        <dbReference type="ARBA" id="ARBA00022490"/>
    </source>
</evidence>
<keyword evidence="4" id="KW-0342">GTP-binding</keyword>
<keyword evidence="1" id="KW-0963">Cytoplasm</keyword>
<dbReference type="GO" id="GO:0003924">
    <property type="term" value="F:GTPase activity"/>
    <property type="evidence" value="ECO:0007669"/>
    <property type="project" value="InterPro"/>
</dbReference>
<dbReference type="SUPFAM" id="SSF52540">
    <property type="entry name" value="P-loop containing nucleoside triphosphate hydrolases"/>
    <property type="match status" value="1"/>
</dbReference>
<organism evidence="7">
    <name type="scientific">Trepomonas sp. PC1</name>
    <dbReference type="NCBI Taxonomy" id="1076344"/>
    <lineage>
        <taxon>Eukaryota</taxon>
        <taxon>Metamonada</taxon>
        <taxon>Diplomonadida</taxon>
        <taxon>Hexamitidae</taxon>
        <taxon>Hexamitinae</taxon>
        <taxon>Trepomonas</taxon>
    </lineage>
</organism>
<dbReference type="AlphaFoldDB" id="A0A146K1K0"/>
<proteinExistence type="predicted"/>
<dbReference type="InterPro" id="IPR006073">
    <property type="entry name" value="GTP-bd"/>
</dbReference>
<gene>
    <name evidence="7" type="ORF">TPC1_17845</name>
</gene>
<reference evidence="7" key="1">
    <citation type="submission" date="2015-07" db="EMBL/GenBank/DDBJ databases">
        <title>Adaptation to a free-living lifestyle via gene acquisitions in the diplomonad Trepomonas sp. PC1.</title>
        <authorList>
            <person name="Xu F."/>
            <person name="Jerlstrom-Hultqvist J."/>
            <person name="Kolisko M."/>
            <person name="Simpson A.G.B."/>
            <person name="Roger A.J."/>
            <person name="Svard S.G."/>
            <person name="Andersson J.O."/>
        </authorList>
    </citation>
    <scope>NUCLEOTIDE SEQUENCE</scope>
    <source>
        <strain evidence="7">PC1</strain>
    </source>
</reference>
<dbReference type="Gene3D" id="3.40.50.300">
    <property type="entry name" value="P-loop containing nucleotide triphosphate hydrolases"/>
    <property type="match status" value="2"/>
</dbReference>
<evidence type="ECO:0000256" key="3">
    <source>
        <dbReference type="ARBA" id="ARBA00022801"/>
    </source>
</evidence>
<dbReference type="InterPro" id="IPR027417">
    <property type="entry name" value="P-loop_NTPase"/>
</dbReference>
<sequence>MRGSGKKFTGAKAMQRNCGLGDSLVNARIHDRHKKVQYGDRHTTDYMQENQKQMSVVDQSNLLEIVAQEHLKLKQKEIKLIDPNDVQSVIPTSQQLEFQAQNRHLLRVPRRPPFTNKTTADELHQAELTAFYQWREALAQLEENRTVAVSPFEKNLEYWRQLWRVVENSDVIFQIVDARNPLMFYSTDLTQYVKEVAHRFKKEKKSLIILNKADLVPLEMRQKWAAYFDQKQVDYVFYSALREEAILKHLYNQKKMGCTEIEEEIRQGTMKIDQVKSGSEESDEKEVAEQIQTQKTEVQTEVDVQTQKQQNKPSNVYKSEQQKRNEKKLKRQEMKKQNLQKQESIKQVLTQQVEIPEVLLQIDDQQLNFTKESSNAKIITRKQLLEKIMFLKSQFSTQKEKITVGTVGFPNIGKSSVINTLSIETGIVTAVGETPGKTKHFQTVLLNDHITLCDCPGLVFPSFSHNRADFVLNGVLPVDKERDYVGYLKLLCTRIPARVFNKFYQLDVKPDQKWETGVGMHYGQKKWEGEYYCSYQELLKEFEDKRGKERGIVGRQIIKDLFKGRLLWIANPPISKRKITKMSDEQFAEMKKMKKLEAEIEQMDGSEAENIEEFEEAFEDDFEPE</sequence>
<dbReference type="PANTHER" id="PTHR45709:SF2">
    <property type="entry name" value="LARGE SUBUNIT GTPASE 1 HOMOLOG"/>
    <property type="match status" value="1"/>
</dbReference>
<evidence type="ECO:0000256" key="5">
    <source>
        <dbReference type="SAM" id="MobiDB-lite"/>
    </source>
</evidence>
<name>A0A146K1K0_9EUKA</name>
<dbReference type="GO" id="GO:0005829">
    <property type="term" value="C:cytosol"/>
    <property type="evidence" value="ECO:0007669"/>
    <property type="project" value="TreeGrafter"/>
</dbReference>
<evidence type="ECO:0000259" key="6">
    <source>
        <dbReference type="Pfam" id="PF01926"/>
    </source>
</evidence>
<feature type="domain" description="G" evidence="6">
    <location>
        <begin position="403"/>
        <end position="460"/>
    </location>
</feature>
<evidence type="ECO:0000313" key="7">
    <source>
        <dbReference type="EMBL" id="JAP90762.1"/>
    </source>
</evidence>
<feature type="region of interest" description="Disordered" evidence="5">
    <location>
        <begin position="272"/>
        <end position="341"/>
    </location>
</feature>
<protein>
    <submittedName>
        <fullName evidence="7">GTP-binding protein</fullName>
    </submittedName>
</protein>
<evidence type="ECO:0000256" key="4">
    <source>
        <dbReference type="ARBA" id="ARBA00023134"/>
    </source>
</evidence>